<dbReference type="GeneID" id="54355396"/>
<dbReference type="Proteomes" id="UP000800082">
    <property type="component" value="Unassembled WGS sequence"/>
</dbReference>
<evidence type="ECO:0000256" key="1">
    <source>
        <dbReference type="SAM" id="MobiDB-lite"/>
    </source>
</evidence>
<sequence>MRNLRSPAPGMVLLYQECVSIPLWPAVHLTDDVTPQSFLATRPPGLHSIVLKLSRVADYSYLRWALTSQMTTFDPSAADKETKRTTPGLQEAYDIALDSLDVELPLEYWKAILDSIQEEELPPVDNDQNGFDSDPEMAEAIRMGIIDVPPQIIRSRQKPPVPRMGLSSGVSKPSHSRRVSSVPHQYDTELPLPIRKHPQPPSSLLTLAPSPLVANKSFSFSSRPPKRSGPPTPAYVDDDLLSPTQRRKLGRNTGAERASAYQTTSQSTQGISSSPFTFSDDSEDELPPPPPRGKSSIRRPASVLPLSAQDLFLNNGLRASTPAAPDADVIEEDLYVECVIKSFLRLICNSEESNQFVQVFVGPEIDPANGSDIDPQRRKYKLQLLKQHVWDRPYFRDALSARNYIGPIGENTWELVHPRLVDISPEDFRWAAEYLSGGDFGHREPETEEEVKDTFAQCMSARRTAELLNMDDLLEHIVDKIRAFQPWWDLWNVMAFAVSIYQSEVSLQAHDDLKELFTGYIADLFYIYIEDDHISTTFTDRLKQLPELERDVLKKRFAQLEHRLQPQEEKNNQ</sequence>
<reference evidence="2" key="1">
    <citation type="journal article" date="2020" name="Stud. Mycol.">
        <title>101 Dothideomycetes genomes: a test case for predicting lifestyles and emergence of pathogens.</title>
        <authorList>
            <person name="Haridas S."/>
            <person name="Albert R."/>
            <person name="Binder M."/>
            <person name="Bloem J."/>
            <person name="Labutti K."/>
            <person name="Salamov A."/>
            <person name="Andreopoulos B."/>
            <person name="Baker S."/>
            <person name="Barry K."/>
            <person name="Bills G."/>
            <person name="Bluhm B."/>
            <person name="Cannon C."/>
            <person name="Castanera R."/>
            <person name="Culley D."/>
            <person name="Daum C."/>
            <person name="Ezra D."/>
            <person name="Gonzalez J."/>
            <person name="Henrissat B."/>
            <person name="Kuo A."/>
            <person name="Liang C."/>
            <person name="Lipzen A."/>
            <person name="Lutzoni F."/>
            <person name="Magnuson J."/>
            <person name="Mondo S."/>
            <person name="Nolan M."/>
            <person name="Ohm R."/>
            <person name="Pangilinan J."/>
            <person name="Park H.-J."/>
            <person name="Ramirez L."/>
            <person name="Alfaro M."/>
            <person name="Sun H."/>
            <person name="Tritt A."/>
            <person name="Yoshinaga Y."/>
            <person name="Zwiers L.-H."/>
            <person name="Turgeon B."/>
            <person name="Goodwin S."/>
            <person name="Spatafora J."/>
            <person name="Crous P."/>
            <person name="Grigoriev I."/>
        </authorList>
    </citation>
    <scope>NUCLEOTIDE SEQUENCE</scope>
    <source>
        <strain evidence="2">CBS 183.55</strain>
    </source>
</reference>
<proteinExistence type="predicted"/>
<dbReference type="OrthoDB" id="3767798at2759"/>
<dbReference type="EMBL" id="ML978958">
    <property type="protein sequence ID" value="KAF1932644.1"/>
    <property type="molecule type" value="Genomic_DNA"/>
</dbReference>
<name>A0A6A5RZI3_9PLEO</name>
<protein>
    <submittedName>
        <fullName evidence="2">Uncharacterized protein</fullName>
    </submittedName>
</protein>
<dbReference type="RefSeq" id="XP_033452892.1">
    <property type="nucleotide sequence ID" value="XM_033597729.1"/>
</dbReference>
<feature type="region of interest" description="Disordered" evidence="1">
    <location>
        <begin position="216"/>
        <end position="299"/>
    </location>
</feature>
<dbReference type="AlphaFoldDB" id="A0A6A5RZI3"/>
<evidence type="ECO:0000313" key="3">
    <source>
        <dbReference type="Proteomes" id="UP000800082"/>
    </source>
</evidence>
<evidence type="ECO:0000313" key="2">
    <source>
        <dbReference type="EMBL" id="KAF1932644.1"/>
    </source>
</evidence>
<accession>A0A6A5RZI3</accession>
<gene>
    <name evidence="2" type="ORF">M421DRAFT_89018</name>
</gene>
<organism evidence="2 3">
    <name type="scientific">Didymella exigua CBS 183.55</name>
    <dbReference type="NCBI Taxonomy" id="1150837"/>
    <lineage>
        <taxon>Eukaryota</taxon>
        <taxon>Fungi</taxon>
        <taxon>Dikarya</taxon>
        <taxon>Ascomycota</taxon>
        <taxon>Pezizomycotina</taxon>
        <taxon>Dothideomycetes</taxon>
        <taxon>Pleosporomycetidae</taxon>
        <taxon>Pleosporales</taxon>
        <taxon>Pleosporineae</taxon>
        <taxon>Didymellaceae</taxon>
        <taxon>Didymella</taxon>
    </lineage>
</organism>
<feature type="compositionally biased region" description="Low complexity" evidence="1">
    <location>
        <begin position="262"/>
        <end position="274"/>
    </location>
</feature>
<feature type="region of interest" description="Disordered" evidence="1">
    <location>
        <begin position="151"/>
        <end position="185"/>
    </location>
</feature>
<keyword evidence="3" id="KW-1185">Reference proteome</keyword>